<dbReference type="AlphaFoldDB" id="A0A1H8XZN8"/>
<feature type="signal peptide" evidence="1">
    <location>
        <begin position="1"/>
        <end position="25"/>
    </location>
</feature>
<evidence type="ECO:0000313" key="2">
    <source>
        <dbReference type="EMBL" id="SEP45267.1"/>
    </source>
</evidence>
<feature type="chain" id="PRO_5038347342" description="DUF4185 domain-containing protein" evidence="1">
    <location>
        <begin position="26"/>
        <end position="367"/>
    </location>
</feature>
<reference evidence="3" key="1">
    <citation type="submission" date="2016-10" db="EMBL/GenBank/DDBJ databases">
        <authorList>
            <person name="Varghese N."/>
            <person name="Submissions S."/>
        </authorList>
    </citation>
    <scope>NUCLEOTIDE SEQUENCE [LARGE SCALE GENOMIC DNA]</scope>
    <source>
        <strain evidence="3">DSM 44993</strain>
    </source>
</reference>
<dbReference type="STRING" id="394193.SAMN04489732_11011"/>
<organism evidence="2 3">
    <name type="scientific">Amycolatopsis saalfeldensis</name>
    <dbReference type="NCBI Taxonomy" id="394193"/>
    <lineage>
        <taxon>Bacteria</taxon>
        <taxon>Bacillati</taxon>
        <taxon>Actinomycetota</taxon>
        <taxon>Actinomycetes</taxon>
        <taxon>Pseudonocardiales</taxon>
        <taxon>Pseudonocardiaceae</taxon>
        <taxon>Amycolatopsis</taxon>
    </lineage>
</organism>
<accession>A0A1H8XZN8</accession>
<dbReference type="Proteomes" id="UP000198582">
    <property type="component" value="Unassembled WGS sequence"/>
</dbReference>
<evidence type="ECO:0008006" key="4">
    <source>
        <dbReference type="Google" id="ProtNLM"/>
    </source>
</evidence>
<dbReference type="RefSeq" id="WP_091619216.1">
    <property type="nucleotide sequence ID" value="NZ_FOEF01000010.1"/>
</dbReference>
<dbReference type="OrthoDB" id="5482597at2"/>
<gene>
    <name evidence="2" type="ORF">SAMN04489732_11011</name>
</gene>
<proteinExistence type="predicted"/>
<name>A0A1H8XZN8_9PSEU</name>
<protein>
    <recommendedName>
        <fullName evidence="4">DUF4185 domain-containing protein</fullName>
    </recommendedName>
</protein>
<sequence>MIARRTLALCAALTVSLGLAGPAAATGRPLRIVGAQADTALTQRWQDFGRRPGVGWAAADGTYSTRLPSGLVAWLFNDTFFGPVRADDSLPESAPFTHNSAVLSTSDAKHLLTTIAPGPPGHPQSLVGPTPQSPGAPNDHWYWNGDGIVDGGKLRVIEFEQAPTDGPPPFNFAWTRTKLATLDPFTFRLEKLAEVPSAGGVQWGTELMRDGAWTYIYGVEGDGFTKYLHLARAPLGRLDGPWQFRTATGWTGDPAASARLLGNVGSSFGVTPVGGEYLLTTFDSGLTSTIHAYHAPSPAGPFTGGETVYTAPEAGNGRYTYNVAAHPEISRPGHLVISYNTNSEKLADLYANIDNNRPRFVDLQLSR</sequence>
<keyword evidence="1" id="KW-0732">Signal</keyword>
<keyword evidence="3" id="KW-1185">Reference proteome</keyword>
<dbReference type="EMBL" id="FOEF01000010">
    <property type="protein sequence ID" value="SEP45267.1"/>
    <property type="molecule type" value="Genomic_DNA"/>
</dbReference>
<evidence type="ECO:0000256" key="1">
    <source>
        <dbReference type="SAM" id="SignalP"/>
    </source>
</evidence>
<evidence type="ECO:0000313" key="3">
    <source>
        <dbReference type="Proteomes" id="UP000198582"/>
    </source>
</evidence>